<dbReference type="RefSeq" id="WP_002571138.1">
    <property type="nucleotide sequence ID" value="NZ_BAABXO010000004.1"/>
</dbReference>
<dbReference type="EMBL" id="CACRTF010000007">
    <property type="protein sequence ID" value="VYS86974.1"/>
    <property type="molecule type" value="Genomic_DNA"/>
</dbReference>
<protein>
    <submittedName>
        <fullName evidence="1">Uncharacterized protein</fullName>
    </submittedName>
</protein>
<dbReference type="AlphaFoldDB" id="A0A6N2S1X3"/>
<dbReference type="GeneID" id="97209497"/>
<gene>
    <name evidence="1" type="ORF">CBLFYP116_00965</name>
</gene>
<reference evidence="1" key="1">
    <citation type="submission" date="2019-11" db="EMBL/GenBank/DDBJ databases">
        <authorList>
            <person name="Feng L."/>
        </authorList>
    </citation>
    <scope>NUCLEOTIDE SEQUENCE</scope>
    <source>
        <strain evidence="1">CbolteaeLFYP116</strain>
    </source>
</reference>
<proteinExistence type="predicted"/>
<organism evidence="1">
    <name type="scientific">Enterocloster bolteae</name>
    <dbReference type="NCBI Taxonomy" id="208479"/>
    <lineage>
        <taxon>Bacteria</taxon>
        <taxon>Bacillati</taxon>
        <taxon>Bacillota</taxon>
        <taxon>Clostridia</taxon>
        <taxon>Lachnospirales</taxon>
        <taxon>Lachnospiraceae</taxon>
        <taxon>Enterocloster</taxon>
    </lineage>
</organism>
<sequence length="105" mass="12387">MNKGDICVQEFVRVADFLLKSGKVRIHRGYILAPRNVIDRLLAKNQYETIETKLQYWKKLHWIDADTDRFTKQVSIEGHRLRMVKIDIQVFQTLGVLFADILVEK</sequence>
<accession>A0A6N2S1X3</accession>
<evidence type="ECO:0000313" key="1">
    <source>
        <dbReference type="EMBL" id="VYS86974.1"/>
    </source>
</evidence>
<name>A0A6N2S1X3_9FIRM</name>